<dbReference type="RefSeq" id="XP_024330154.1">
    <property type="nucleotide sequence ID" value="XM_024476373.1"/>
</dbReference>
<reference evidence="1 2" key="1">
    <citation type="journal article" date="2015" name="Environ. Microbiol.">
        <title>Genome analyses suggest the presence of polyploidy and recent human-driven expansions in eight global populations of the honeybee pathogen Nosema ceranae.</title>
        <authorList>
            <person name="Pelin A."/>
            <person name="Selman M."/>
            <person name="Aris-Brosou S."/>
            <person name="Farinelli L."/>
            <person name="Corradi N."/>
        </authorList>
    </citation>
    <scope>NUCLEOTIDE SEQUENCE [LARGE SCALE GENOMIC DNA]</scope>
    <source>
        <strain evidence="1 2">PA08 1199</strain>
    </source>
</reference>
<proteinExistence type="predicted"/>
<protein>
    <submittedName>
        <fullName evidence="1">Uncharacterized protein</fullName>
    </submittedName>
</protein>
<organism evidence="1 2">
    <name type="scientific">Vairimorpha ceranae</name>
    <dbReference type="NCBI Taxonomy" id="40302"/>
    <lineage>
        <taxon>Eukaryota</taxon>
        <taxon>Fungi</taxon>
        <taxon>Fungi incertae sedis</taxon>
        <taxon>Microsporidia</taxon>
        <taxon>Nosematidae</taxon>
        <taxon>Vairimorpha</taxon>
    </lineage>
</organism>
<accession>A0A0F9YP33</accession>
<dbReference type="GeneID" id="36321326"/>
<evidence type="ECO:0000313" key="2">
    <source>
        <dbReference type="Proteomes" id="UP000034350"/>
    </source>
</evidence>
<dbReference type="Proteomes" id="UP000034350">
    <property type="component" value="Unassembled WGS sequence"/>
</dbReference>
<dbReference type="VEuPathDB" id="MicrosporidiaDB:AAJ76_7600010904"/>
<name>A0A0F9YP33_9MICR</name>
<dbReference type="AlphaFoldDB" id="A0A0F9YP33"/>
<evidence type="ECO:0000313" key="1">
    <source>
        <dbReference type="EMBL" id="KKO74412.1"/>
    </source>
</evidence>
<gene>
    <name evidence="1" type="ORF">AAJ76_7600010904</name>
</gene>
<keyword evidence="2" id="KW-1185">Reference proteome</keyword>
<dbReference type="EMBL" id="JPQZ01000075">
    <property type="protein sequence ID" value="KKO74412.1"/>
    <property type="molecule type" value="Genomic_DNA"/>
</dbReference>
<comment type="caution">
    <text evidence="1">The sequence shown here is derived from an EMBL/GenBank/DDBJ whole genome shotgun (WGS) entry which is preliminary data.</text>
</comment>
<sequence length="92" mass="10525">MCMIPFFCSLSKFCCMKYLSKSFAVIKIMLGVFLEHLHGVLFVVKNLNNVFGGVFPAIYMTENTSLRPNARKYLTKIVILICSNPHFNKIDN</sequence>